<dbReference type="InterPro" id="IPR036249">
    <property type="entry name" value="Thioredoxin-like_sf"/>
</dbReference>
<gene>
    <name evidence="9" type="ORF">GCM10008090_07660</name>
</gene>
<feature type="domain" description="DSBA-like thioredoxin" evidence="8">
    <location>
        <begin position="48"/>
        <end position="196"/>
    </location>
</feature>
<keyword evidence="4" id="KW-0676">Redox-active center</keyword>
<reference evidence="9" key="2">
    <citation type="submission" date="2020-09" db="EMBL/GenBank/DDBJ databases">
        <authorList>
            <person name="Sun Q."/>
            <person name="Kim S."/>
        </authorList>
    </citation>
    <scope>NUCLEOTIDE SEQUENCE</scope>
    <source>
        <strain evidence="9">KCTC 12711</strain>
    </source>
</reference>
<feature type="chain" id="PRO_5036835473" description="Thiol:disulfide interchange protein" evidence="7">
    <location>
        <begin position="24"/>
        <end position="204"/>
    </location>
</feature>
<dbReference type="PANTHER" id="PTHR35891:SF3">
    <property type="entry name" value="THIOL:DISULFIDE INTERCHANGE PROTEIN DSBL"/>
    <property type="match status" value="1"/>
</dbReference>
<evidence type="ECO:0000313" key="9">
    <source>
        <dbReference type="EMBL" id="GHA01038.1"/>
    </source>
</evidence>
<keyword evidence="5" id="KW-0574">Periplasm</keyword>
<evidence type="ECO:0000256" key="3">
    <source>
        <dbReference type="ARBA" id="ARBA00023157"/>
    </source>
</evidence>
<dbReference type="SUPFAM" id="SSF52833">
    <property type="entry name" value="Thioredoxin-like"/>
    <property type="match status" value="1"/>
</dbReference>
<name>A0A918RJC1_9GAMM</name>
<reference evidence="9" key="1">
    <citation type="journal article" date="2014" name="Int. J. Syst. Evol. Microbiol.">
        <title>Complete genome sequence of Corynebacterium casei LMG S-19264T (=DSM 44701T), isolated from a smear-ripened cheese.</title>
        <authorList>
            <consortium name="US DOE Joint Genome Institute (JGI-PGF)"/>
            <person name="Walter F."/>
            <person name="Albersmeier A."/>
            <person name="Kalinowski J."/>
            <person name="Ruckert C."/>
        </authorList>
    </citation>
    <scope>NUCLEOTIDE SEQUENCE</scope>
    <source>
        <strain evidence="9">KCTC 12711</strain>
    </source>
</reference>
<dbReference type="InterPro" id="IPR050824">
    <property type="entry name" value="Thiol_disulfide_DsbA"/>
</dbReference>
<dbReference type="Pfam" id="PF01323">
    <property type="entry name" value="DSBA"/>
    <property type="match status" value="1"/>
</dbReference>
<keyword evidence="3 5" id="KW-1015">Disulfide bond</keyword>
<feature type="signal peptide" evidence="7">
    <location>
        <begin position="1"/>
        <end position="23"/>
    </location>
</feature>
<evidence type="ECO:0000256" key="7">
    <source>
        <dbReference type="SAM" id="SignalP"/>
    </source>
</evidence>
<comment type="similarity">
    <text evidence="1">Belongs to the thioredoxin family. DsbA subfamily.</text>
</comment>
<dbReference type="Proteomes" id="UP000614811">
    <property type="component" value="Unassembled WGS sequence"/>
</dbReference>
<evidence type="ECO:0000256" key="2">
    <source>
        <dbReference type="ARBA" id="ARBA00022729"/>
    </source>
</evidence>
<evidence type="ECO:0000313" key="10">
    <source>
        <dbReference type="Proteomes" id="UP000614811"/>
    </source>
</evidence>
<dbReference type="GO" id="GO:0016491">
    <property type="term" value="F:oxidoreductase activity"/>
    <property type="evidence" value="ECO:0007669"/>
    <property type="project" value="InterPro"/>
</dbReference>
<feature type="disulfide bond" description="Redox-active" evidence="6">
    <location>
        <begin position="56"/>
        <end position="59"/>
    </location>
</feature>
<keyword evidence="10" id="KW-1185">Reference proteome</keyword>
<comment type="caution">
    <text evidence="9">The sequence shown here is derived from an EMBL/GenBank/DDBJ whole genome shotgun (WGS) entry which is preliminary data.</text>
</comment>
<dbReference type="Gene3D" id="3.40.30.10">
    <property type="entry name" value="Glutaredoxin"/>
    <property type="match status" value="1"/>
</dbReference>
<accession>A0A918RJC1</accession>
<evidence type="ECO:0000259" key="8">
    <source>
        <dbReference type="Pfam" id="PF01323"/>
    </source>
</evidence>
<organism evidence="9 10">
    <name type="scientific">Arenicella chitinivorans</name>
    <dbReference type="NCBI Taxonomy" id="1329800"/>
    <lineage>
        <taxon>Bacteria</taxon>
        <taxon>Pseudomonadati</taxon>
        <taxon>Pseudomonadota</taxon>
        <taxon>Gammaproteobacteria</taxon>
        <taxon>Arenicellales</taxon>
        <taxon>Arenicellaceae</taxon>
        <taxon>Arenicella</taxon>
    </lineage>
</organism>
<dbReference type="CDD" id="cd03019">
    <property type="entry name" value="DsbA_DsbA"/>
    <property type="match status" value="1"/>
</dbReference>
<dbReference type="InterPro" id="IPR023205">
    <property type="entry name" value="DsbA/DsbL"/>
</dbReference>
<evidence type="ECO:0000256" key="4">
    <source>
        <dbReference type="ARBA" id="ARBA00023284"/>
    </source>
</evidence>
<keyword evidence="2 7" id="KW-0732">Signal</keyword>
<dbReference type="RefSeq" id="WP_189398670.1">
    <property type="nucleotide sequence ID" value="NZ_BMXA01000001.1"/>
</dbReference>
<evidence type="ECO:0000256" key="6">
    <source>
        <dbReference type="PIRSR" id="PIRSR001488-1"/>
    </source>
</evidence>
<evidence type="ECO:0000256" key="1">
    <source>
        <dbReference type="ARBA" id="ARBA00005791"/>
    </source>
</evidence>
<dbReference type="PIRSF" id="PIRSF001488">
    <property type="entry name" value="Tdi_protein"/>
    <property type="match status" value="1"/>
</dbReference>
<dbReference type="AlphaFoldDB" id="A0A918RJC1"/>
<sequence length="204" mass="22843">MAFTTKILRVLGCLMLLSYGAAAHSQVFVEGQHYSVLKSPIKAESYELTEFFSFSCPGCYAIEPSLERLVENKPGLTLRRVHAPFGGRNAKHAQKAFVLMVLLGEERNKQVIFDRIHLKRDSFDSDLEVVRYFKELGYAESDVASSLRSFSADAMIRKMNKEVINNQITSVPTLIWAGKYQINLQALAGQSALTELLGYLSSLD</sequence>
<dbReference type="PANTHER" id="PTHR35891">
    <property type="entry name" value="THIOL:DISULFIDE INTERCHANGE PROTEIN DSBA"/>
    <property type="match status" value="1"/>
</dbReference>
<dbReference type="InterPro" id="IPR001853">
    <property type="entry name" value="DSBA-like_thioredoxin_dom"/>
</dbReference>
<protein>
    <recommendedName>
        <fullName evidence="5">Thiol:disulfide interchange protein</fullName>
    </recommendedName>
</protein>
<comment type="subcellular location">
    <subcellularLocation>
        <location evidence="5">Periplasm</location>
    </subcellularLocation>
</comment>
<evidence type="ECO:0000256" key="5">
    <source>
        <dbReference type="PIRNR" id="PIRNR001488"/>
    </source>
</evidence>
<dbReference type="EMBL" id="BMXA01000001">
    <property type="protein sequence ID" value="GHA01038.1"/>
    <property type="molecule type" value="Genomic_DNA"/>
</dbReference>
<dbReference type="GO" id="GO:0042597">
    <property type="term" value="C:periplasmic space"/>
    <property type="evidence" value="ECO:0007669"/>
    <property type="project" value="UniProtKB-SubCell"/>
</dbReference>
<proteinExistence type="inferred from homology"/>